<dbReference type="InterPro" id="IPR050417">
    <property type="entry name" value="Sugar_Epim/Isomerase"/>
</dbReference>
<evidence type="ECO:0000256" key="1">
    <source>
        <dbReference type="ARBA" id="ARBA00023235"/>
    </source>
</evidence>
<proteinExistence type="predicted"/>
<gene>
    <name evidence="3" type="ORF">S12H4_53247</name>
</gene>
<dbReference type="GO" id="GO:0016853">
    <property type="term" value="F:isomerase activity"/>
    <property type="evidence" value="ECO:0007669"/>
    <property type="project" value="UniProtKB-KW"/>
</dbReference>
<reference evidence="3" key="1">
    <citation type="journal article" date="2014" name="Front. Microbiol.">
        <title>High frequency of phylogenetically diverse reductive dehalogenase-homologous genes in deep subseafloor sedimentary metagenomes.</title>
        <authorList>
            <person name="Kawai M."/>
            <person name="Futagami T."/>
            <person name="Toyoda A."/>
            <person name="Takaki Y."/>
            <person name="Nishi S."/>
            <person name="Hori S."/>
            <person name="Arai W."/>
            <person name="Tsubouchi T."/>
            <person name="Morono Y."/>
            <person name="Uchiyama I."/>
            <person name="Ito T."/>
            <person name="Fujiyama A."/>
            <person name="Inagaki F."/>
            <person name="Takami H."/>
        </authorList>
    </citation>
    <scope>NUCLEOTIDE SEQUENCE</scope>
    <source>
        <strain evidence="3">Expedition CK06-06</strain>
    </source>
</reference>
<dbReference type="InterPro" id="IPR036237">
    <property type="entry name" value="Xyl_isomerase-like_sf"/>
</dbReference>
<dbReference type="SUPFAM" id="SSF51658">
    <property type="entry name" value="Xylose isomerase-like"/>
    <property type="match status" value="1"/>
</dbReference>
<dbReference type="PANTHER" id="PTHR43489:SF7">
    <property type="entry name" value="3-DEHYDRO-D-GULOSIDE 4-EPIMERASE-RELATED"/>
    <property type="match status" value="1"/>
</dbReference>
<dbReference type="EMBL" id="BARW01033874">
    <property type="protein sequence ID" value="GAJ02698.1"/>
    <property type="molecule type" value="Genomic_DNA"/>
</dbReference>
<dbReference type="InterPro" id="IPR013022">
    <property type="entry name" value="Xyl_isomerase-like_TIM-brl"/>
</dbReference>
<name>X1TBI6_9ZZZZ</name>
<organism evidence="3">
    <name type="scientific">marine sediment metagenome</name>
    <dbReference type="NCBI Taxonomy" id="412755"/>
    <lineage>
        <taxon>unclassified sequences</taxon>
        <taxon>metagenomes</taxon>
        <taxon>ecological metagenomes</taxon>
    </lineage>
</organism>
<dbReference type="Gene3D" id="3.20.20.150">
    <property type="entry name" value="Divalent-metal-dependent TIM barrel enzymes"/>
    <property type="match status" value="1"/>
</dbReference>
<feature type="domain" description="Xylose isomerase-like TIM barrel" evidence="2">
    <location>
        <begin position="3"/>
        <end position="111"/>
    </location>
</feature>
<dbReference type="Pfam" id="PF01261">
    <property type="entry name" value="AP_endonuc_2"/>
    <property type="match status" value="1"/>
</dbReference>
<feature type="non-terminal residue" evidence="3">
    <location>
        <position position="1"/>
    </location>
</feature>
<evidence type="ECO:0000313" key="3">
    <source>
        <dbReference type="EMBL" id="GAJ02698.1"/>
    </source>
</evidence>
<keyword evidence="1" id="KW-0413">Isomerase</keyword>
<evidence type="ECO:0000259" key="2">
    <source>
        <dbReference type="Pfam" id="PF01261"/>
    </source>
</evidence>
<accession>X1TBI6</accession>
<comment type="caution">
    <text evidence="3">The sequence shown here is derived from an EMBL/GenBank/DDBJ whole genome shotgun (WGS) entry which is preliminary data.</text>
</comment>
<dbReference type="AlphaFoldDB" id="X1TBI6"/>
<protein>
    <recommendedName>
        <fullName evidence="2">Xylose isomerase-like TIM barrel domain-containing protein</fullName>
    </recommendedName>
</protein>
<dbReference type="PANTHER" id="PTHR43489">
    <property type="entry name" value="ISOMERASE"/>
    <property type="match status" value="1"/>
</dbReference>
<sequence>RPLAVEPVNRFETYFLNTAADSVKFCKDVGEPNVKVHLDTYHMIREEKNFRNAIVETGDYLGHFHACENERGIPGTGIVQWEEVYQALKDINYQGWITMESFVPDIKELARLCAIWRKHAPSADALAGDGLKNLRAFDKKIWG</sequence>